<dbReference type="AlphaFoldDB" id="A0A0P9CYB2"/>
<dbReference type="InterPro" id="IPR016187">
    <property type="entry name" value="CTDL_fold"/>
</dbReference>
<accession>A0A0P9CYB2</accession>
<dbReference type="GO" id="GO:0120147">
    <property type="term" value="F:formylglycine-generating oxidase activity"/>
    <property type="evidence" value="ECO:0007669"/>
    <property type="project" value="TreeGrafter"/>
</dbReference>
<dbReference type="InterPro" id="IPR042095">
    <property type="entry name" value="SUMF_sf"/>
</dbReference>
<evidence type="ECO:0000259" key="1">
    <source>
        <dbReference type="Pfam" id="PF03781"/>
    </source>
</evidence>
<sequence>LPADRTPDGVADMAGNVQEWTSSLYLPYTQAGVLAATWPAPGEADQKPAPAVVRGGSFYATADGADATRRYPLLANQAYGYLGFRCLDGVPLEQLRSTIGAQ</sequence>
<dbReference type="PANTHER" id="PTHR23150">
    <property type="entry name" value="SULFATASE MODIFYING FACTOR 1, 2"/>
    <property type="match status" value="1"/>
</dbReference>
<protein>
    <recommendedName>
        <fullName evidence="1">Sulfatase-modifying factor enzyme-like domain-containing protein</fullName>
    </recommendedName>
</protein>
<dbReference type="InterPro" id="IPR051043">
    <property type="entry name" value="Sulfatase_Mod_Factor_Kinase"/>
</dbReference>
<evidence type="ECO:0000313" key="3">
    <source>
        <dbReference type="Proteomes" id="UP000050509"/>
    </source>
</evidence>
<organism evidence="2 3">
    <name type="scientific">Kouleothrix aurantiaca</name>
    <dbReference type="NCBI Taxonomy" id="186479"/>
    <lineage>
        <taxon>Bacteria</taxon>
        <taxon>Bacillati</taxon>
        <taxon>Chloroflexota</taxon>
        <taxon>Chloroflexia</taxon>
        <taxon>Chloroflexales</taxon>
        <taxon>Roseiflexineae</taxon>
        <taxon>Roseiflexaceae</taxon>
        <taxon>Kouleothrix</taxon>
    </lineage>
</organism>
<feature type="non-terminal residue" evidence="2">
    <location>
        <position position="1"/>
    </location>
</feature>
<name>A0A0P9CYB2_9CHLR</name>
<gene>
    <name evidence="2" type="ORF">SE17_40165</name>
</gene>
<dbReference type="SUPFAM" id="SSF56436">
    <property type="entry name" value="C-type lectin-like"/>
    <property type="match status" value="1"/>
</dbReference>
<feature type="domain" description="Sulfatase-modifying factor enzyme-like" evidence="1">
    <location>
        <begin position="8"/>
        <end position="87"/>
    </location>
</feature>
<dbReference type="InterPro" id="IPR005532">
    <property type="entry name" value="SUMF_dom"/>
</dbReference>
<dbReference type="Proteomes" id="UP000050509">
    <property type="component" value="Unassembled WGS sequence"/>
</dbReference>
<proteinExistence type="predicted"/>
<keyword evidence="3" id="KW-1185">Reference proteome</keyword>
<dbReference type="Pfam" id="PF03781">
    <property type="entry name" value="FGE-sulfatase"/>
    <property type="match status" value="1"/>
</dbReference>
<comment type="caution">
    <text evidence="2">The sequence shown here is derived from an EMBL/GenBank/DDBJ whole genome shotgun (WGS) entry which is preliminary data.</text>
</comment>
<dbReference type="EMBL" id="LJCR01002995">
    <property type="protein sequence ID" value="KPV48046.1"/>
    <property type="molecule type" value="Genomic_DNA"/>
</dbReference>
<dbReference type="Gene3D" id="3.90.1580.10">
    <property type="entry name" value="paralog of FGE (formylglycine-generating enzyme)"/>
    <property type="match status" value="1"/>
</dbReference>
<dbReference type="PANTHER" id="PTHR23150:SF19">
    <property type="entry name" value="FORMYLGLYCINE-GENERATING ENZYME"/>
    <property type="match status" value="1"/>
</dbReference>
<evidence type="ECO:0000313" key="2">
    <source>
        <dbReference type="EMBL" id="KPV48046.1"/>
    </source>
</evidence>
<reference evidence="2 3" key="1">
    <citation type="submission" date="2015-09" db="EMBL/GenBank/DDBJ databases">
        <title>Draft genome sequence of Kouleothrix aurantiaca JCM 19913.</title>
        <authorList>
            <person name="Hemp J."/>
        </authorList>
    </citation>
    <scope>NUCLEOTIDE SEQUENCE [LARGE SCALE GENOMIC DNA]</scope>
    <source>
        <strain evidence="2 3">COM-B</strain>
    </source>
</reference>